<feature type="domain" description="FHA" evidence="2">
    <location>
        <begin position="18"/>
        <end position="80"/>
    </location>
</feature>
<reference evidence="3 5" key="1">
    <citation type="journal article" date="2011" name="Science">
        <title>Comparative functional genomics of the fission yeasts.</title>
        <authorList>
            <person name="Rhind N."/>
            <person name="Chen Z."/>
            <person name="Yassour M."/>
            <person name="Thompson D.A."/>
            <person name="Haas B.J."/>
            <person name="Habib N."/>
            <person name="Wapinski I."/>
            <person name="Roy S."/>
            <person name="Lin M.F."/>
            <person name="Heiman D.I."/>
            <person name="Young S.K."/>
            <person name="Furuya K."/>
            <person name="Guo Y."/>
            <person name="Pidoux A."/>
            <person name="Chen H.M."/>
            <person name="Robbertse B."/>
            <person name="Goldberg J.M."/>
            <person name="Aoki K."/>
            <person name="Bayne E.H."/>
            <person name="Berlin A.M."/>
            <person name="Desjardins C.A."/>
            <person name="Dobbs E."/>
            <person name="Dukaj L."/>
            <person name="Fan L."/>
            <person name="FitzGerald M.G."/>
            <person name="French C."/>
            <person name="Gujja S."/>
            <person name="Hansen K."/>
            <person name="Keifenheim D."/>
            <person name="Levin J.Z."/>
            <person name="Mosher R.A."/>
            <person name="Mueller C.A."/>
            <person name="Pfiffner J."/>
            <person name="Priest M."/>
            <person name="Russ C."/>
            <person name="Smialowska A."/>
            <person name="Swoboda P."/>
            <person name="Sykes S.M."/>
            <person name="Vaughn M."/>
            <person name="Vengrova S."/>
            <person name="Yoder R."/>
            <person name="Zeng Q."/>
            <person name="Allshire R."/>
            <person name="Baulcombe D."/>
            <person name="Birren B.W."/>
            <person name="Brown W."/>
            <person name="Ekwall K."/>
            <person name="Kellis M."/>
            <person name="Leatherwood J."/>
            <person name="Levin H."/>
            <person name="Margalit H."/>
            <person name="Martienssen R."/>
            <person name="Nieduszynski C.A."/>
            <person name="Spatafora J.W."/>
            <person name="Friedman N."/>
            <person name="Dalgaard J.Z."/>
            <person name="Baumann P."/>
            <person name="Niki H."/>
            <person name="Regev A."/>
            <person name="Nusbaum C."/>
        </authorList>
    </citation>
    <scope>NUCLEOTIDE SEQUENCE [LARGE SCALE GENOMIC DNA]</scope>
    <source>
        <strain evidence="5">yFS275 / FY16936</strain>
    </source>
</reference>
<dbReference type="Pfam" id="PF00498">
    <property type="entry name" value="FHA"/>
    <property type="match status" value="1"/>
</dbReference>
<dbReference type="STRING" id="402676.B6JW70"/>
<dbReference type="JaponicusDB" id="SJAG_00640">
    <property type="gene designation" value="nbs1"/>
</dbReference>
<accession>B6JW70</accession>
<sequence length="567" mass="62581">MWLLQSSEIQRYLFPGKYVLGRAVKNSEKTIRFTSKSVSKKHANIYIFPPVLQDKKSYSCQVVVEDLETKFGTTVNETFLINKKHKFDTHQLELKLGKSPETIVLKWEALVLGVSNLSLIQDFAPSLEHMGIPVQDTNPVETITHYITAGDINASALPELVLAFIYGKFIVTSAFVSTLCSIETDYVKQAGSIPPASEYLPHISIGSEQTFRSPKAIVGSCSGIRCFVFDGVLQLKPILDALGIQSAASSGEDIQQLSSLLFSGDAAIDFVVGTSEEPTEEFTRLLSTKGLTYYNIKQFFSLILGKDELSTVLKGKPKRTRTPKTLSRTNSSARQTPKKRDVMQELFGFEASLPAKPSPEKQVFDSAATSPQLPKKIATSKKESRSIEVIVPSSRSIQPPKHVLPPDSTQQAALSQKHPIHEPATPSRTEAVQPLNQTGLNTQAEPCNPGIVEFVRVQLPVKQVSSASSPASRYRKRKNFKAFTRIHTKNKVAPVAYVSVSEFKKTNEFGDDFSEPVPKLMRKLSRDNAHVSSLSSTSSSNRTSEVAATSSHSVPEQNNDDDLKFRF</sequence>
<evidence type="ECO:0000256" key="1">
    <source>
        <dbReference type="SAM" id="MobiDB-lite"/>
    </source>
</evidence>
<dbReference type="OrthoDB" id="552194at2759"/>
<organism evidence="3 5">
    <name type="scientific">Schizosaccharomyces japonicus (strain yFS275 / FY16936)</name>
    <name type="common">Fission yeast</name>
    <dbReference type="NCBI Taxonomy" id="402676"/>
    <lineage>
        <taxon>Eukaryota</taxon>
        <taxon>Fungi</taxon>
        <taxon>Dikarya</taxon>
        <taxon>Ascomycota</taxon>
        <taxon>Taphrinomycotina</taxon>
        <taxon>Schizosaccharomycetes</taxon>
        <taxon>Schizosaccharomycetales</taxon>
        <taxon>Schizosaccharomycetaceae</taxon>
        <taxon>Schizosaccharomyces</taxon>
    </lineage>
</organism>
<dbReference type="OMA" id="VHRHHTD"/>
<dbReference type="GeneID" id="7050680"/>
<protein>
    <submittedName>
        <fullName evidence="3">Mre11 complex subunit Nbs1</fullName>
    </submittedName>
</protein>
<evidence type="ECO:0000313" key="5">
    <source>
        <dbReference type="Proteomes" id="UP000001744"/>
    </source>
</evidence>
<dbReference type="Gene3D" id="2.60.200.20">
    <property type="match status" value="1"/>
</dbReference>
<feature type="compositionally biased region" description="Low complexity" evidence="1">
    <location>
        <begin position="532"/>
        <end position="544"/>
    </location>
</feature>
<dbReference type="PROSITE" id="PS50006">
    <property type="entry name" value="FHA_DOMAIN"/>
    <property type="match status" value="1"/>
</dbReference>
<dbReference type="EMBL" id="KE651166">
    <property type="protein sequence ID" value="EEB05621.1"/>
    <property type="molecule type" value="Genomic_DNA"/>
</dbReference>
<dbReference type="AlphaFoldDB" id="B6JW70"/>
<dbReference type="SUPFAM" id="SSF49879">
    <property type="entry name" value="SMAD/FHA domain"/>
    <property type="match status" value="1"/>
</dbReference>
<dbReference type="Proteomes" id="UP000001744">
    <property type="component" value="Unassembled WGS sequence"/>
</dbReference>
<feature type="region of interest" description="Disordered" evidence="1">
    <location>
        <begin position="524"/>
        <end position="567"/>
    </location>
</feature>
<proteinExistence type="predicted"/>
<feature type="region of interest" description="Disordered" evidence="1">
    <location>
        <begin position="354"/>
        <end position="426"/>
    </location>
</feature>
<feature type="compositionally biased region" description="Polar residues" evidence="1">
    <location>
        <begin position="546"/>
        <end position="557"/>
    </location>
</feature>
<keyword evidence="5" id="KW-1185">Reference proteome</keyword>
<feature type="region of interest" description="Disordered" evidence="1">
    <location>
        <begin position="316"/>
        <end position="340"/>
    </location>
</feature>
<feature type="compositionally biased region" description="Polar residues" evidence="1">
    <location>
        <begin position="326"/>
        <end position="335"/>
    </location>
</feature>
<dbReference type="VEuPathDB" id="FungiDB:SJAG_00640"/>
<dbReference type="HOGENOM" id="CLU_445609_0_0_1"/>
<dbReference type="eggNOG" id="ENOG502RS0G">
    <property type="taxonomic scope" value="Eukaryota"/>
</dbReference>
<evidence type="ECO:0000259" key="2">
    <source>
        <dbReference type="PROSITE" id="PS50006"/>
    </source>
</evidence>
<dbReference type="RefSeq" id="XP_002171914.1">
    <property type="nucleotide sequence ID" value="XM_002171878.2"/>
</dbReference>
<dbReference type="InterPro" id="IPR008984">
    <property type="entry name" value="SMAD_FHA_dom_sf"/>
</dbReference>
<dbReference type="InterPro" id="IPR000253">
    <property type="entry name" value="FHA_dom"/>
</dbReference>
<evidence type="ECO:0000313" key="4">
    <source>
        <dbReference type="JaponicusDB" id="SJAG_00640"/>
    </source>
</evidence>
<evidence type="ECO:0000313" key="3">
    <source>
        <dbReference type="EMBL" id="EEB05621.1"/>
    </source>
</evidence>
<gene>
    <name evidence="4" type="primary">nbs1</name>
    <name evidence="3" type="ORF">SJAG_00640</name>
</gene>
<name>B6JW70_SCHJY</name>